<protein>
    <submittedName>
        <fullName evidence="1">Uncharacterized protein</fullName>
    </submittedName>
</protein>
<comment type="caution">
    <text evidence="1">The sequence shown here is derived from an EMBL/GenBank/DDBJ whole genome shotgun (WGS) entry which is preliminary data.</text>
</comment>
<reference evidence="1 2" key="1">
    <citation type="journal article" date="2022" name="Hortic Res">
        <title>A haplotype resolved chromosomal level avocado genome allows analysis of novel avocado genes.</title>
        <authorList>
            <person name="Nath O."/>
            <person name="Fletcher S.J."/>
            <person name="Hayward A."/>
            <person name="Shaw L.M."/>
            <person name="Masouleh A.K."/>
            <person name="Furtado A."/>
            <person name="Henry R.J."/>
            <person name="Mitter N."/>
        </authorList>
    </citation>
    <scope>NUCLEOTIDE SEQUENCE [LARGE SCALE GENOMIC DNA]</scope>
    <source>
        <strain evidence="2">cv. Hass</strain>
    </source>
</reference>
<evidence type="ECO:0000313" key="2">
    <source>
        <dbReference type="Proteomes" id="UP001234297"/>
    </source>
</evidence>
<sequence>MDGLVGTGFDLANVVRKKRSNTSRRPQSDAPTFLDNRDHLPSSSTPPLDTGSKVSSDENGGYNNGFRRKEINLNSSASRASTFYRAEGETITKKSRKDDGAFGEFDGFHRKNSSRGGSSARHEQARNVSDIKRCSEGVLAPANWKSTSKIKDGFEPQSRNHSSNNGRSGDNRSSGQFGVSSSGVGDRGDSSLSHENKLRKVKLKVGGVTRTIHAKSPSDGASPYTKPSRSSDAPRQRQKLILQDDSDDDHSPPDPMNDLHGIPWKDFQGGRSTLKLKEDSRGRMSEANFPDKQSSHGSGPSYEPVRKSKRVPKRRVLDGEFDNADEDDEIRYLERLKTTKAGVDYGNEFGENGEDNKKQKSSKVSKRKLTGSEYDDDDDVEEYGSSRTSKEGKKKLRLEREYEDGDYTEEDDEDELGLDVGFEAKRKKQKKEFVDSLMDGKKEIPLTMRQRALQSAKDVSAGANASPIEFPNGLPPAPPRKQKEKLSEVDQQLKKAEAAQRRKMQNEKAALESQKEAIRKILGQDSSRKKREDQLRKRRDELAQERAANAMTIAPNTVRWVMGPTGTIVTFPKDEMPSIFNQKPCSYPPPREKCAGPSCMNPYKYRDSKSNVPLCSLRCYRAVNGMAQPITT</sequence>
<proteinExistence type="predicted"/>
<gene>
    <name evidence="1" type="ORF">MRB53_029502</name>
</gene>
<evidence type="ECO:0000313" key="1">
    <source>
        <dbReference type="EMBL" id="KAJ8620973.1"/>
    </source>
</evidence>
<keyword evidence="2" id="KW-1185">Reference proteome</keyword>
<name>A0ACC2KIX7_PERAE</name>
<dbReference type="Proteomes" id="UP001234297">
    <property type="component" value="Chromosome 9"/>
</dbReference>
<organism evidence="1 2">
    <name type="scientific">Persea americana</name>
    <name type="common">Avocado</name>
    <dbReference type="NCBI Taxonomy" id="3435"/>
    <lineage>
        <taxon>Eukaryota</taxon>
        <taxon>Viridiplantae</taxon>
        <taxon>Streptophyta</taxon>
        <taxon>Embryophyta</taxon>
        <taxon>Tracheophyta</taxon>
        <taxon>Spermatophyta</taxon>
        <taxon>Magnoliopsida</taxon>
        <taxon>Magnoliidae</taxon>
        <taxon>Laurales</taxon>
        <taxon>Lauraceae</taxon>
        <taxon>Persea</taxon>
    </lineage>
</organism>
<dbReference type="EMBL" id="CM056817">
    <property type="protein sequence ID" value="KAJ8620973.1"/>
    <property type="molecule type" value="Genomic_DNA"/>
</dbReference>
<accession>A0ACC2KIX7</accession>